<dbReference type="Proteomes" id="UP001165065">
    <property type="component" value="Unassembled WGS sequence"/>
</dbReference>
<evidence type="ECO:0000313" key="1">
    <source>
        <dbReference type="EMBL" id="GMI25207.1"/>
    </source>
</evidence>
<comment type="caution">
    <text evidence="1">The sequence shown here is derived from an EMBL/GenBank/DDBJ whole genome shotgun (WGS) entry which is preliminary data.</text>
</comment>
<dbReference type="EMBL" id="BRYA01000604">
    <property type="protein sequence ID" value="GMI25207.1"/>
    <property type="molecule type" value="Genomic_DNA"/>
</dbReference>
<organism evidence="1 2">
    <name type="scientific">Triparma columacea</name>
    <dbReference type="NCBI Taxonomy" id="722753"/>
    <lineage>
        <taxon>Eukaryota</taxon>
        <taxon>Sar</taxon>
        <taxon>Stramenopiles</taxon>
        <taxon>Ochrophyta</taxon>
        <taxon>Bolidophyceae</taxon>
        <taxon>Parmales</taxon>
        <taxon>Triparmaceae</taxon>
        <taxon>Triparma</taxon>
    </lineage>
</organism>
<keyword evidence="2" id="KW-1185">Reference proteome</keyword>
<accession>A0A9W7L3R3</accession>
<sequence>MGVCSSAVAPPLTREEVKARRKDLVRFRSKYADYAEKITPPSNVDFTVEIEPWIAAPEGTRGVDDALATFQRGSHTSTREINFALSGMMSVDNNYDYQKSVVLSLKDKRTKDVISAALMCEHQTGGGKVLELIWFVTQRKMEDKKFGSVLFRCIRDLAR</sequence>
<gene>
    <name evidence="1" type="ORF">TrCOL_g4953</name>
</gene>
<dbReference type="OrthoDB" id="196374at2759"/>
<name>A0A9W7L3R3_9STRA</name>
<evidence type="ECO:0000313" key="2">
    <source>
        <dbReference type="Proteomes" id="UP001165065"/>
    </source>
</evidence>
<proteinExistence type="predicted"/>
<dbReference type="AlphaFoldDB" id="A0A9W7L3R3"/>
<protein>
    <submittedName>
        <fullName evidence="1">Uncharacterized protein</fullName>
    </submittedName>
</protein>
<reference evidence="2" key="1">
    <citation type="journal article" date="2023" name="Commun. Biol.">
        <title>Genome analysis of Parmales, the sister group of diatoms, reveals the evolutionary specialization of diatoms from phago-mixotrophs to photoautotrophs.</title>
        <authorList>
            <person name="Ban H."/>
            <person name="Sato S."/>
            <person name="Yoshikawa S."/>
            <person name="Yamada K."/>
            <person name="Nakamura Y."/>
            <person name="Ichinomiya M."/>
            <person name="Sato N."/>
            <person name="Blanc-Mathieu R."/>
            <person name="Endo H."/>
            <person name="Kuwata A."/>
            <person name="Ogata H."/>
        </authorList>
    </citation>
    <scope>NUCLEOTIDE SEQUENCE [LARGE SCALE GENOMIC DNA]</scope>
</reference>